<dbReference type="Proteomes" id="UP000207733">
    <property type="component" value="Genome"/>
</dbReference>
<dbReference type="KEGG" id="vg:26796218"/>
<protein>
    <submittedName>
        <fullName evidence="2">Triple gene block protein 1</fullName>
    </submittedName>
</protein>
<dbReference type="InterPro" id="IPR027351">
    <property type="entry name" value="(+)RNA_virus_helicase_core_dom"/>
</dbReference>
<reference evidence="2 3" key="2">
    <citation type="journal article" date="2016" name="Virus Res.">
        <title>Evidence of sympatric speciation of elderberry carlaviruses.</title>
        <authorList>
            <person name="Ho T."/>
            <person name="Quito-Avila D."/>
            <person name="Keller K.E."/>
            <person name="Postman J.D."/>
            <person name="Martin R.R."/>
            <person name="Tzanetakis I.E."/>
        </authorList>
    </citation>
    <scope>NUCLEOTIDE SEQUENCE [LARGE SCALE GENOMIC DNA]</scope>
    <source>
        <strain evidence="2">EBCVE</strain>
    </source>
</reference>
<dbReference type="GO" id="GO:0005524">
    <property type="term" value="F:ATP binding"/>
    <property type="evidence" value="ECO:0007669"/>
    <property type="project" value="InterPro"/>
</dbReference>
<evidence type="ECO:0000259" key="1">
    <source>
        <dbReference type="Pfam" id="PF01443"/>
    </source>
</evidence>
<name>A0A0A7M8V2_9VIRU</name>
<dbReference type="OrthoDB" id="16070at10239"/>
<evidence type="ECO:0000313" key="2">
    <source>
        <dbReference type="EMBL" id="AIZ76638.2"/>
    </source>
</evidence>
<dbReference type="SUPFAM" id="SSF52540">
    <property type="entry name" value="P-loop containing nucleoside triphosphate hydrolases"/>
    <property type="match status" value="1"/>
</dbReference>
<keyword evidence="3" id="KW-1185">Reference proteome</keyword>
<sequence>MDIIIELAEQYGFQRTKSKLVKPLVFHCVPGAGKSTFIRLLLAEIPGSKAFTHGVADTPTICGLYIRDAKDIELTSSGSALLLDEYTEFEELPTHTLAAFGDPLQSNKYAPREPHFISDLTRRFGNQTVLLLKSLGFNVRTEKVDTVVVEDIYAGEPEGQILCNEREVAALLCAHQLDYLFVDQLRGRTFDKVTYITAENSPSDRVGSFQCLTRHTTKLKILCPDATYGPAELF</sequence>
<feature type="domain" description="(+)RNA virus helicase C-terminal" evidence="1">
    <location>
        <begin position="25"/>
        <end position="223"/>
    </location>
</feature>
<dbReference type="InterPro" id="IPR027417">
    <property type="entry name" value="P-loop_NTPase"/>
</dbReference>
<organism evidence="2 3">
    <name type="scientific">Elderberry carlavirus E</name>
    <dbReference type="NCBI Taxonomy" id="1569056"/>
    <lineage>
        <taxon>Viruses</taxon>
        <taxon>Riboviria</taxon>
        <taxon>Orthornavirae</taxon>
        <taxon>Kitrinoviricota</taxon>
        <taxon>Alsuviricetes</taxon>
        <taxon>Tymovirales</taxon>
        <taxon>Betaflexiviridae</taxon>
        <taxon>Quinvirinae</taxon>
        <taxon>Carlavirus</taxon>
        <taxon>Carlavirus epsilonsambuci</taxon>
        <taxon>Sambucus virus E</taxon>
    </lineage>
</organism>
<dbReference type="Pfam" id="PF01443">
    <property type="entry name" value="Viral_helicase1"/>
    <property type="match status" value="1"/>
</dbReference>
<dbReference type="RefSeq" id="YP_009224953.1">
    <property type="nucleotide sequence ID" value="NC_029089.1"/>
</dbReference>
<accession>A0A0A7M8V2</accession>
<dbReference type="EMBL" id="KJ572564">
    <property type="protein sequence ID" value="AIZ76638.2"/>
    <property type="molecule type" value="Genomic_RNA"/>
</dbReference>
<evidence type="ECO:0000313" key="3">
    <source>
        <dbReference type="Proteomes" id="UP000207733"/>
    </source>
</evidence>
<dbReference type="GeneID" id="26796218"/>
<reference evidence="2 3" key="1">
    <citation type="journal article" date="2014" name="Virology">
        <title>Development of a virus detection and discovery pipeline using next generation sequencing.</title>
        <authorList>
            <person name="Ho T."/>
            <person name="Tzanetakis I.E."/>
        </authorList>
    </citation>
    <scope>NUCLEOTIDE SEQUENCE [LARGE SCALE GENOMIC DNA]</scope>
    <source>
        <strain evidence="2">EBCVE</strain>
    </source>
</reference>
<proteinExistence type="predicted"/>